<feature type="compositionally biased region" description="Low complexity" evidence="1">
    <location>
        <begin position="153"/>
        <end position="173"/>
    </location>
</feature>
<comment type="caution">
    <text evidence="2">The sequence shown here is derived from an EMBL/GenBank/DDBJ whole genome shotgun (WGS) entry which is preliminary data.</text>
</comment>
<dbReference type="Proteomes" id="UP001451303">
    <property type="component" value="Unassembled WGS sequence"/>
</dbReference>
<evidence type="ECO:0000313" key="2">
    <source>
        <dbReference type="EMBL" id="KAL0471635.1"/>
    </source>
</evidence>
<evidence type="ECO:0000313" key="3">
    <source>
        <dbReference type="Proteomes" id="UP001451303"/>
    </source>
</evidence>
<organism evidence="2 3">
    <name type="scientific">Neurospora intermedia</name>
    <dbReference type="NCBI Taxonomy" id="5142"/>
    <lineage>
        <taxon>Eukaryota</taxon>
        <taxon>Fungi</taxon>
        <taxon>Dikarya</taxon>
        <taxon>Ascomycota</taxon>
        <taxon>Pezizomycotina</taxon>
        <taxon>Sordariomycetes</taxon>
        <taxon>Sordariomycetidae</taxon>
        <taxon>Sordariales</taxon>
        <taxon>Sordariaceae</taxon>
        <taxon>Neurospora</taxon>
    </lineage>
</organism>
<gene>
    <name evidence="2" type="ORF">QR685DRAFT_209400</name>
</gene>
<keyword evidence="3" id="KW-1185">Reference proteome</keyword>
<feature type="region of interest" description="Disordered" evidence="1">
    <location>
        <begin position="17"/>
        <end position="126"/>
    </location>
</feature>
<proteinExistence type="predicted"/>
<dbReference type="EMBL" id="JAVLET010000003">
    <property type="protein sequence ID" value="KAL0471635.1"/>
    <property type="molecule type" value="Genomic_DNA"/>
</dbReference>
<sequence>MVIMDGHSTPVCELRGGLSTAISPNTSLWEDSQSEDELETTLTNPHTPEDNEPADEEARLLGQAQGAEDNDQPLPEEAKKRSIRRKIKKLIREPFDKLRNREEVVLPGPPHPQAPPPLPRREGKRQMVGRAVKKLFVDLPDRYLQIIDEEVDGTQSGASQAGSSQAGLTQSGLPEAGPSQGASSQSMSRGVERAASTPHAASEQGAQQTEA</sequence>
<evidence type="ECO:0000256" key="1">
    <source>
        <dbReference type="SAM" id="MobiDB-lite"/>
    </source>
</evidence>
<feature type="compositionally biased region" description="Polar residues" evidence="1">
    <location>
        <begin position="20"/>
        <end position="31"/>
    </location>
</feature>
<protein>
    <submittedName>
        <fullName evidence="2">Uncharacterized protein</fullName>
    </submittedName>
</protein>
<feature type="compositionally biased region" description="Pro residues" evidence="1">
    <location>
        <begin position="107"/>
        <end position="118"/>
    </location>
</feature>
<accession>A0ABR3DG39</accession>
<feature type="compositionally biased region" description="Basic and acidic residues" evidence="1">
    <location>
        <begin position="90"/>
        <end position="104"/>
    </location>
</feature>
<name>A0ABR3DG39_NEUIN</name>
<feature type="region of interest" description="Disordered" evidence="1">
    <location>
        <begin position="153"/>
        <end position="211"/>
    </location>
</feature>
<reference evidence="2 3" key="1">
    <citation type="submission" date="2023-09" db="EMBL/GenBank/DDBJ databases">
        <title>Multi-omics analysis of a traditional fermented food reveals byproduct-associated fungal strains for waste-to-food upcycling.</title>
        <authorList>
            <consortium name="Lawrence Berkeley National Laboratory"/>
            <person name="Rekdal V.M."/>
            <person name="Villalobos-Escobedo J.M."/>
            <person name="Rodriguez-Valeron N."/>
            <person name="Garcia M.O."/>
            <person name="Vasquez D.P."/>
            <person name="Damayanti I."/>
            <person name="Sorensen P.M."/>
            <person name="Baidoo E.E."/>
            <person name="De Carvalho A.C."/>
            <person name="Riley R."/>
            <person name="Lipzen A."/>
            <person name="He G."/>
            <person name="Yan M."/>
            <person name="Haridas S."/>
            <person name="Daum C."/>
            <person name="Yoshinaga Y."/>
            <person name="Ng V."/>
            <person name="Grigoriev I.V."/>
            <person name="Munk R."/>
            <person name="Nuraida L."/>
            <person name="Wijaya C.H."/>
            <person name="Morales P.-C."/>
            <person name="Keasling J.D."/>
        </authorList>
    </citation>
    <scope>NUCLEOTIDE SEQUENCE [LARGE SCALE GENOMIC DNA]</scope>
    <source>
        <strain evidence="2 3">FGSC 2613</strain>
    </source>
</reference>